<evidence type="ECO:0000313" key="5">
    <source>
        <dbReference type="Proteomes" id="UP001314263"/>
    </source>
</evidence>
<dbReference type="CDD" id="cd02947">
    <property type="entry name" value="TRX_family"/>
    <property type="match status" value="1"/>
</dbReference>
<dbReference type="InterPro" id="IPR036249">
    <property type="entry name" value="Thioredoxin-like_sf"/>
</dbReference>
<evidence type="ECO:0000313" key="4">
    <source>
        <dbReference type="EMBL" id="CAK0751164.1"/>
    </source>
</evidence>
<dbReference type="InterPro" id="IPR013766">
    <property type="entry name" value="Thioredoxin_domain"/>
</dbReference>
<sequence>MQALQGSSFRTPPVCSTSGRPPATPSYHGTYDGQQRRLSHFTASSRCPSTGTLRRSVVVFSSRSSIPKEPWWEKGNPENMVGVSSVQQFVDELATAGDRLVIVDFYAKWCNACRSVFPKLCQMAQDNPDIVVLKIDFDENRDVVKPLAIKVLPYFHFYRGAEGRVAAFSASVSKIQRLRDALELHNSPRCQFEKFDGVEEFPGITPHLFENNLIMQNLQQPTDTAWEVPEQERRGDRVPASV</sequence>
<comment type="similarity">
    <text evidence="1">Belongs to the thioredoxin family.</text>
</comment>
<dbReference type="Gene3D" id="3.40.30.10">
    <property type="entry name" value="Glutaredoxin"/>
    <property type="match status" value="1"/>
</dbReference>
<dbReference type="EMBL" id="CAUYUE010000003">
    <property type="protein sequence ID" value="CAK0751164.1"/>
    <property type="molecule type" value="Genomic_DNA"/>
</dbReference>
<dbReference type="PANTHER" id="PTHR43601:SF32">
    <property type="entry name" value="THIOREDOXIN-LIKE 2-2, CHLOROPLASTIC"/>
    <property type="match status" value="1"/>
</dbReference>
<feature type="region of interest" description="Disordered" evidence="2">
    <location>
        <begin position="1"/>
        <end position="31"/>
    </location>
</feature>
<dbReference type="PROSITE" id="PS51352">
    <property type="entry name" value="THIOREDOXIN_2"/>
    <property type="match status" value="1"/>
</dbReference>
<comment type="caution">
    <text evidence="4">The sequence shown here is derived from an EMBL/GenBank/DDBJ whole genome shotgun (WGS) entry which is preliminary data.</text>
</comment>
<evidence type="ECO:0000256" key="1">
    <source>
        <dbReference type="ARBA" id="ARBA00008987"/>
    </source>
</evidence>
<dbReference type="Pfam" id="PF00085">
    <property type="entry name" value="Thioredoxin"/>
    <property type="match status" value="1"/>
</dbReference>
<proteinExistence type="inferred from homology"/>
<dbReference type="AlphaFoldDB" id="A0AAV1HUV1"/>
<feature type="compositionally biased region" description="Polar residues" evidence="2">
    <location>
        <begin position="1"/>
        <end position="19"/>
    </location>
</feature>
<dbReference type="SUPFAM" id="SSF52833">
    <property type="entry name" value="Thioredoxin-like"/>
    <property type="match status" value="1"/>
</dbReference>
<gene>
    <name evidence="4" type="ORF">CVIRNUC_002047</name>
</gene>
<feature type="domain" description="Thioredoxin" evidence="3">
    <location>
        <begin position="51"/>
        <end position="187"/>
    </location>
</feature>
<evidence type="ECO:0000259" key="3">
    <source>
        <dbReference type="PROSITE" id="PS51352"/>
    </source>
</evidence>
<dbReference type="GO" id="GO:0045454">
    <property type="term" value="P:cell redox homeostasis"/>
    <property type="evidence" value="ECO:0007669"/>
    <property type="project" value="TreeGrafter"/>
</dbReference>
<name>A0AAV1HUV1_9CHLO</name>
<dbReference type="Proteomes" id="UP001314263">
    <property type="component" value="Unassembled WGS sequence"/>
</dbReference>
<organism evidence="4 5">
    <name type="scientific">Coccomyxa viridis</name>
    <dbReference type="NCBI Taxonomy" id="1274662"/>
    <lineage>
        <taxon>Eukaryota</taxon>
        <taxon>Viridiplantae</taxon>
        <taxon>Chlorophyta</taxon>
        <taxon>core chlorophytes</taxon>
        <taxon>Trebouxiophyceae</taxon>
        <taxon>Trebouxiophyceae incertae sedis</taxon>
        <taxon>Coccomyxaceae</taxon>
        <taxon>Coccomyxa</taxon>
    </lineage>
</organism>
<keyword evidence="5" id="KW-1185">Reference proteome</keyword>
<accession>A0AAV1HUV1</accession>
<dbReference type="PANTHER" id="PTHR43601">
    <property type="entry name" value="THIOREDOXIN, MITOCHONDRIAL"/>
    <property type="match status" value="1"/>
</dbReference>
<reference evidence="4 5" key="1">
    <citation type="submission" date="2023-10" db="EMBL/GenBank/DDBJ databases">
        <authorList>
            <person name="Maclean D."/>
            <person name="Macfadyen A."/>
        </authorList>
    </citation>
    <scope>NUCLEOTIDE SEQUENCE [LARGE SCALE GENOMIC DNA]</scope>
</reference>
<evidence type="ECO:0000256" key="2">
    <source>
        <dbReference type="SAM" id="MobiDB-lite"/>
    </source>
</evidence>
<protein>
    <recommendedName>
        <fullName evidence="3">Thioredoxin domain-containing protein</fullName>
    </recommendedName>
</protein>